<accession>Q1N218</accession>
<dbReference type="InterPro" id="IPR001633">
    <property type="entry name" value="EAL_dom"/>
</dbReference>
<dbReference type="PROSITE" id="PS50887">
    <property type="entry name" value="GGDEF"/>
    <property type="match status" value="1"/>
</dbReference>
<evidence type="ECO:0000259" key="4">
    <source>
        <dbReference type="PROSITE" id="PS50883"/>
    </source>
</evidence>
<dbReference type="SMART" id="SM00267">
    <property type="entry name" value="GGDEF"/>
    <property type="match status" value="1"/>
</dbReference>
<dbReference type="HOGENOM" id="CLU_000445_70_50_6"/>
<dbReference type="InterPro" id="IPR001789">
    <property type="entry name" value="Sig_transdc_resp-reg_receiver"/>
</dbReference>
<protein>
    <submittedName>
        <fullName evidence="6">Predicted signal transduction protein containing a membrane domain, an EAL and a GGDEF domain</fullName>
    </submittedName>
</protein>
<dbReference type="PROSITE" id="PS50883">
    <property type="entry name" value="EAL"/>
    <property type="match status" value="1"/>
</dbReference>
<dbReference type="PANTHER" id="PTHR33121:SF23">
    <property type="entry name" value="CYCLIC DI-GMP PHOSPHODIESTERASE PDEB"/>
    <property type="match status" value="1"/>
</dbReference>
<name>Q1N218_9GAMM</name>
<dbReference type="Pfam" id="PF00990">
    <property type="entry name" value="GGDEF"/>
    <property type="match status" value="1"/>
</dbReference>
<evidence type="ECO:0000256" key="1">
    <source>
        <dbReference type="PROSITE-ProRule" id="PRU00169"/>
    </source>
</evidence>
<dbReference type="CDD" id="cd01949">
    <property type="entry name" value="GGDEF"/>
    <property type="match status" value="1"/>
</dbReference>
<dbReference type="NCBIfam" id="TIGR00254">
    <property type="entry name" value="GGDEF"/>
    <property type="match status" value="1"/>
</dbReference>
<comment type="caution">
    <text evidence="1">Lacks conserved residue(s) required for the propagation of feature annotation.</text>
</comment>
<dbReference type="GO" id="GO:0071111">
    <property type="term" value="F:cyclic-guanylate-specific phosphodiesterase activity"/>
    <property type="evidence" value="ECO:0007669"/>
    <property type="project" value="InterPro"/>
</dbReference>
<dbReference type="InterPro" id="IPR035919">
    <property type="entry name" value="EAL_sf"/>
</dbReference>
<keyword evidence="2" id="KW-0175">Coiled coil</keyword>
<gene>
    <name evidence="6" type="ORF">RED65_15943</name>
</gene>
<dbReference type="CDD" id="cd00156">
    <property type="entry name" value="REC"/>
    <property type="match status" value="1"/>
</dbReference>
<proteinExistence type="predicted"/>
<evidence type="ECO:0000259" key="3">
    <source>
        <dbReference type="PROSITE" id="PS50110"/>
    </source>
</evidence>
<dbReference type="RefSeq" id="WP_007018397.1">
    <property type="nucleotide sequence ID" value="NZ_CH724116.1"/>
</dbReference>
<dbReference type="GO" id="GO:0000160">
    <property type="term" value="P:phosphorelay signal transduction system"/>
    <property type="evidence" value="ECO:0007669"/>
    <property type="project" value="InterPro"/>
</dbReference>
<dbReference type="InterPro" id="IPR035965">
    <property type="entry name" value="PAS-like_dom_sf"/>
</dbReference>
<dbReference type="SUPFAM" id="SSF141868">
    <property type="entry name" value="EAL domain-like"/>
    <property type="match status" value="1"/>
</dbReference>
<evidence type="ECO:0000313" key="6">
    <source>
        <dbReference type="EMBL" id="EAT12346.1"/>
    </source>
</evidence>
<dbReference type="Proteomes" id="UP000004263">
    <property type="component" value="Unassembled WGS sequence"/>
</dbReference>
<dbReference type="STRING" id="207949.RED65_15943"/>
<dbReference type="SUPFAM" id="SSF55073">
    <property type="entry name" value="Nucleotide cyclase"/>
    <property type="match status" value="1"/>
</dbReference>
<sequence length="690" mass="77128">MQAKEAIRLLICSESQHEAETLTSLLRNAGHATRASLVQSIDGLKEKLNEQTWDVCLCRLEMQEVTGKDVLSEILRQGKDIPTIYFHDDVDSIAVEKALKGGAVDLVPAGEYNHILQVVLREIKNLKLRRELREAEALLREAEKRCQVLLESAQDAIAYVQDGMHLFVNDSYANIFGYEDADDLLTMPLMDMVSTKDQGRFKIFLKDFNSGKTRSGEFQCKMLNVADKEIDTRMLFARATYDDEPCIQVIIRANTGNADLEHKLKQISSQDLLTGLYNKQYFNEQLGDAVDQAVIGGAKGAIAYINIDNFGQCKGSIGIEGADLVICDVAHLIRSKCREEDLVARIGEDVFGILLSGSNAEQAQGFAEHIRKAIEEHLVAVDQRTIQVTVSIGLALINDSSRNPKEVLQHAHEASYHVRKLEGHDKGNGVYLYNPAQLAGSDSERLQAKVEEAINDNNFKLLFQPVINLRDEAGEHYETLLRLVDDGSDVSPQDFLSEIPTDLKRKVDRWVILNTSKRLAKQRSEGNDTRLFINLTNESLIDESLIPWLQKVLQASKVPSGSMIFQFSESDAINHLKQAQAMTKTLAKLGCKVAITRFGSGIDPFKLFEHLHVDLVKIDGSFTKELNTDKGMDSLKELLAKIGEYEKASIVPFVENANIVAQLWTSGVSFIQGYYLQGPTEGMDYEFNDE</sequence>
<dbReference type="Gene3D" id="3.30.450.20">
    <property type="entry name" value="PAS domain"/>
    <property type="match status" value="1"/>
</dbReference>
<dbReference type="InterPro" id="IPR011006">
    <property type="entry name" value="CheY-like_superfamily"/>
</dbReference>
<evidence type="ECO:0000256" key="2">
    <source>
        <dbReference type="SAM" id="Coils"/>
    </source>
</evidence>
<dbReference type="AlphaFoldDB" id="Q1N218"/>
<dbReference type="InterPro" id="IPR029787">
    <property type="entry name" value="Nucleotide_cyclase"/>
</dbReference>
<dbReference type="Pfam" id="PF00072">
    <property type="entry name" value="Response_reg"/>
    <property type="match status" value="1"/>
</dbReference>
<keyword evidence="7" id="KW-1185">Reference proteome</keyword>
<dbReference type="OrthoDB" id="7052318at2"/>
<dbReference type="SUPFAM" id="SSF52172">
    <property type="entry name" value="CheY-like"/>
    <property type="match status" value="1"/>
</dbReference>
<dbReference type="Gene3D" id="3.20.20.450">
    <property type="entry name" value="EAL domain"/>
    <property type="match status" value="1"/>
</dbReference>
<dbReference type="InterPro" id="IPR000160">
    <property type="entry name" value="GGDEF_dom"/>
</dbReference>
<dbReference type="InterPro" id="IPR050706">
    <property type="entry name" value="Cyclic-di-GMP_PDE-like"/>
</dbReference>
<feature type="domain" description="GGDEF" evidence="5">
    <location>
        <begin position="298"/>
        <end position="435"/>
    </location>
</feature>
<dbReference type="PROSITE" id="PS50110">
    <property type="entry name" value="RESPONSE_REGULATORY"/>
    <property type="match status" value="1"/>
</dbReference>
<dbReference type="EMBL" id="AAQH01000008">
    <property type="protein sequence ID" value="EAT12346.1"/>
    <property type="molecule type" value="Genomic_DNA"/>
</dbReference>
<feature type="domain" description="Response regulatory" evidence="3">
    <location>
        <begin position="8"/>
        <end position="124"/>
    </location>
</feature>
<feature type="coiled-coil region" evidence="2">
    <location>
        <begin position="125"/>
        <end position="152"/>
    </location>
</feature>
<dbReference type="Pfam" id="PF00563">
    <property type="entry name" value="EAL"/>
    <property type="match status" value="1"/>
</dbReference>
<dbReference type="Gene3D" id="3.30.70.270">
    <property type="match status" value="1"/>
</dbReference>
<dbReference type="SUPFAM" id="SSF55785">
    <property type="entry name" value="PYP-like sensor domain (PAS domain)"/>
    <property type="match status" value="1"/>
</dbReference>
<evidence type="ECO:0000259" key="5">
    <source>
        <dbReference type="PROSITE" id="PS50887"/>
    </source>
</evidence>
<evidence type="ECO:0000313" key="7">
    <source>
        <dbReference type="Proteomes" id="UP000004263"/>
    </source>
</evidence>
<dbReference type="PANTHER" id="PTHR33121">
    <property type="entry name" value="CYCLIC DI-GMP PHOSPHODIESTERASE PDEF"/>
    <property type="match status" value="1"/>
</dbReference>
<reference evidence="6 7" key="1">
    <citation type="submission" date="2006-03" db="EMBL/GenBank/DDBJ databases">
        <authorList>
            <person name="Pinhassi J."/>
            <person name="Pedros-Alio C."/>
            <person name="Ferriera S."/>
            <person name="Johnson J."/>
            <person name="Kravitz S."/>
            <person name="Halpern A."/>
            <person name="Remington K."/>
            <person name="Beeson K."/>
            <person name="Tran B."/>
            <person name="Rogers Y.-H."/>
            <person name="Friedman R."/>
            <person name="Venter J.C."/>
        </authorList>
    </citation>
    <scope>NUCLEOTIDE SEQUENCE [LARGE SCALE GENOMIC DNA]</scope>
    <source>
        <strain evidence="6 7">RED65</strain>
    </source>
</reference>
<dbReference type="InterPro" id="IPR043128">
    <property type="entry name" value="Rev_trsase/Diguanyl_cyclase"/>
</dbReference>
<dbReference type="CDD" id="cd01948">
    <property type="entry name" value="EAL"/>
    <property type="match status" value="1"/>
</dbReference>
<dbReference type="SMART" id="SM00052">
    <property type="entry name" value="EAL"/>
    <property type="match status" value="1"/>
</dbReference>
<organism evidence="6 7">
    <name type="scientific">Bermanella marisrubri</name>
    <dbReference type="NCBI Taxonomy" id="207949"/>
    <lineage>
        <taxon>Bacteria</taxon>
        <taxon>Pseudomonadati</taxon>
        <taxon>Pseudomonadota</taxon>
        <taxon>Gammaproteobacteria</taxon>
        <taxon>Oceanospirillales</taxon>
        <taxon>Oceanospirillaceae</taxon>
        <taxon>Bermanella</taxon>
    </lineage>
</organism>
<comment type="caution">
    <text evidence="6">The sequence shown here is derived from an EMBL/GenBank/DDBJ whole genome shotgun (WGS) entry which is preliminary data.</text>
</comment>
<dbReference type="Gene3D" id="3.40.50.2300">
    <property type="match status" value="1"/>
</dbReference>
<feature type="domain" description="EAL" evidence="4">
    <location>
        <begin position="443"/>
        <end position="690"/>
    </location>
</feature>